<evidence type="ECO:0008006" key="3">
    <source>
        <dbReference type="Google" id="ProtNLM"/>
    </source>
</evidence>
<protein>
    <recommendedName>
        <fullName evidence="3">Head-tail adaptor protein</fullName>
    </recommendedName>
</protein>
<evidence type="ECO:0000313" key="1">
    <source>
        <dbReference type="EMBL" id="GGF88462.1"/>
    </source>
</evidence>
<proteinExistence type="predicted"/>
<reference evidence="1" key="2">
    <citation type="submission" date="2020-09" db="EMBL/GenBank/DDBJ databases">
        <authorList>
            <person name="Sun Q."/>
            <person name="Zhou Y."/>
        </authorList>
    </citation>
    <scope>NUCLEOTIDE SEQUENCE</scope>
    <source>
        <strain evidence="1">CGMCC 1.12987</strain>
    </source>
</reference>
<reference evidence="1" key="1">
    <citation type="journal article" date="2014" name="Int. J. Syst. Evol. Microbiol.">
        <title>Complete genome sequence of Corynebacterium casei LMG S-19264T (=DSM 44701T), isolated from a smear-ripened cheese.</title>
        <authorList>
            <consortium name="US DOE Joint Genome Institute (JGI-PGF)"/>
            <person name="Walter F."/>
            <person name="Albersmeier A."/>
            <person name="Kalinowski J."/>
            <person name="Ruckert C."/>
        </authorList>
    </citation>
    <scope>NUCLEOTIDE SEQUENCE</scope>
    <source>
        <strain evidence="1">CGMCC 1.12987</strain>
    </source>
</reference>
<comment type="caution">
    <text evidence="1">The sequence shown here is derived from an EMBL/GenBank/DDBJ whole genome shotgun (WGS) entry which is preliminary data.</text>
</comment>
<dbReference type="EMBL" id="BMGR01000001">
    <property type="protein sequence ID" value="GGF88462.1"/>
    <property type="molecule type" value="Genomic_DNA"/>
</dbReference>
<sequence length="123" mass="13460">MLTADDAAWIASNRAELLAGRTESITIYHRTEGAADTYTGEPSVTETAETVYVVWKPVDGADRDLFEGIELLTGDFRVTFGPYVTIADVKRIVRGGIDYAIIAVKPRGLGGTNRLECIVRRVI</sequence>
<organism evidence="1 2">
    <name type="scientific">Paenibacillus abyssi</name>
    <dbReference type="NCBI Taxonomy" id="1340531"/>
    <lineage>
        <taxon>Bacteria</taxon>
        <taxon>Bacillati</taxon>
        <taxon>Bacillota</taxon>
        <taxon>Bacilli</taxon>
        <taxon>Bacillales</taxon>
        <taxon>Paenibacillaceae</taxon>
        <taxon>Paenibacillus</taxon>
    </lineage>
</organism>
<dbReference type="Proteomes" id="UP000644756">
    <property type="component" value="Unassembled WGS sequence"/>
</dbReference>
<dbReference type="AlphaFoldDB" id="A0A917CKF6"/>
<name>A0A917CKF6_9BACL</name>
<keyword evidence="2" id="KW-1185">Reference proteome</keyword>
<evidence type="ECO:0000313" key="2">
    <source>
        <dbReference type="Proteomes" id="UP000644756"/>
    </source>
</evidence>
<dbReference type="RefSeq" id="WP_188528193.1">
    <property type="nucleotide sequence ID" value="NZ_BMGR01000001.1"/>
</dbReference>
<accession>A0A917CKF6</accession>
<gene>
    <name evidence="1" type="ORF">GCM10010916_02260</name>
</gene>